<evidence type="ECO:0000313" key="3">
    <source>
        <dbReference type="Proteomes" id="UP000094795"/>
    </source>
</evidence>
<evidence type="ECO:0000259" key="1">
    <source>
        <dbReference type="Pfam" id="PF03435"/>
    </source>
</evidence>
<feature type="domain" description="Saccharopine dehydrogenase NADP binding" evidence="1">
    <location>
        <begin position="5"/>
        <end position="120"/>
    </location>
</feature>
<dbReference type="STRING" id="1480615.AWJ14_03655"/>
<organism evidence="2 3">
    <name type="scientific">Hoeflea olei</name>
    <dbReference type="NCBI Taxonomy" id="1480615"/>
    <lineage>
        <taxon>Bacteria</taxon>
        <taxon>Pseudomonadati</taxon>
        <taxon>Pseudomonadota</taxon>
        <taxon>Alphaproteobacteria</taxon>
        <taxon>Hyphomicrobiales</taxon>
        <taxon>Rhizobiaceae</taxon>
        <taxon>Hoeflea</taxon>
    </lineage>
</organism>
<dbReference type="Proteomes" id="UP000094795">
    <property type="component" value="Unassembled WGS sequence"/>
</dbReference>
<proteinExistence type="predicted"/>
<dbReference type="EMBL" id="LQZT01000012">
    <property type="protein sequence ID" value="OCW57897.1"/>
    <property type="molecule type" value="Genomic_DNA"/>
</dbReference>
<dbReference type="InterPro" id="IPR036291">
    <property type="entry name" value="NAD(P)-bd_dom_sf"/>
</dbReference>
<accession>A0A1C1YWN6</accession>
<protein>
    <recommendedName>
        <fullName evidence="1">Saccharopine dehydrogenase NADP binding domain-containing protein</fullName>
    </recommendedName>
</protein>
<sequence>MKHIVIAGGYGHVGQKIARRLAHTGAVRVTIAGRDADKAQRAASRLGVGWARLDVTAPEARPDPLAAADIVICCLDTPTDALARATLARGAAYVDITATDAVIRRIEALDGLAREHGTLAVLSVGLAPGLTNLLARQAVEAISQADAVRIGILLGLGDAHGPAALDWSLRSFASVDPGDISPMRFQPGGRPLPTVPFDFSDQHTLMRRGYRAVETRLALGSPLVTPWTLGLLSRLSRNAGVRRALVRLLGLLRIGDDRAALLVEASGQIGEGPARCSIALDGRREADITAMMAAEVALRLDTAGAQGVRHIDELWRLGEFEEALSAEGIALHTELASTGSKD</sequence>
<gene>
    <name evidence="2" type="ORF">AWJ14_03655</name>
</gene>
<evidence type="ECO:0000313" key="2">
    <source>
        <dbReference type="EMBL" id="OCW57897.1"/>
    </source>
</evidence>
<dbReference type="PANTHER" id="PTHR43796">
    <property type="entry name" value="CARBOXYNORSPERMIDINE SYNTHASE"/>
    <property type="match status" value="1"/>
</dbReference>
<name>A0A1C1YWN6_9HYPH</name>
<dbReference type="AlphaFoldDB" id="A0A1C1YWN6"/>
<dbReference type="SUPFAM" id="SSF51735">
    <property type="entry name" value="NAD(P)-binding Rossmann-fold domains"/>
    <property type="match status" value="1"/>
</dbReference>
<dbReference type="Pfam" id="PF03435">
    <property type="entry name" value="Sacchrp_dh_NADP"/>
    <property type="match status" value="1"/>
</dbReference>
<keyword evidence="3" id="KW-1185">Reference proteome</keyword>
<dbReference type="PANTHER" id="PTHR43796:SF2">
    <property type="entry name" value="CARBOXYNORSPERMIDINE SYNTHASE"/>
    <property type="match status" value="1"/>
</dbReference>
<dbReference type="InterPro" id="IPR005097">
    <property type="entry name" value="Sacchrp_dh_NADP-bd"/>
</dbReference>
<comment type="caution">
    <text evidence="2">The sequence shown here is derived from an EMBL/GenBank/DDBJ whole genome shotgun (WGS) entry which is preliminary data.</text>
</comment>
<dbReference type="Gene3D" id="3.40.50.720">
    <property type="entry name" value="NAD(P)-binding Rossmann-like Domain"/>
    <property type="match status" value="1"/>
</dbReference>
<reference evidence="2 3" key="1">
    <citation type="submission" date="2015-12" db="EMBL/GenBank/DDBJ databases">
        <authorList>
            <person name="Shamseldin A."/>
            <person name="Moawad H."/>
            <person name="Abd El-Rahim W.M."/>
            <person name="Sadowsky M.J."/>
        </authorList>
    </citation>
    <scope>NUCLEOTIDE SEQUENCE [LARGE SCALE GENOMIC DNA]</scope>
    <source>
        <strain evidence="2 3">JC234</strain>
    </source>
</reference>